<protein>
    <submittedName>
        <fullName evidence="2">Uncharacterized protein</fullName>
    </submittedName>
</protein>
<evidence type="ECO:0000256" key="1">
    <source>
        <dbReference type="SAM" id="Phobius"/>
    </source>
</evidence>
<keyword evidence="1" id="KW-1133">Transmembrane helix</keyword>
<proteinExistence type="predicted"/>
<dbReference type="AlphaFoldDB" id="A0A521G252"/>
<dbReference type="Proteomes" id="UP000316238">
    <property type="component" value="Unassembled WGS sequence"/>
</dbReference>
<sequence length="260" mass="29193">MIIWGTKRVEKKVGYVADFCPICRTAKSHHVRKISMVPHFYYVGLGAGKMVGFLARCMDCGLERYIDTADYVEMIKTEPVSIEELIRATYPSLRTVYKERLELEETLRRSPFKLDSKMRRSLIRNVFDVLSPSVEEVFANGTPIDAGSGLCMCVTVLVLFAFVAVGAAHPDQKLAVYALGILTAISMVATVVSLATSTRGHMAKMLSPLLVRSLRPLRPKQEELEAVLSQLKTMDLRIGKKLKAQWIMDSLEETSRHKQP</sequence>
<dbReference type="EMBL" id="NQJD01000011">
    <property type="protein sequence ID" value="TAA75103.1"/>
    <property type="molecule type" value="Genomic_DNA"/>
</dbReference>
<keyword evidence="1" id="KW-0812">Transmembrane</keyword>
<feature type="transmembrane region" description="Helical" evidence="1">
    <location>
        <begin position="149"/>
        <end position="168"/>
    </location>
</feature>
<comment type="caution">
    <text evidence="2">The sequence shown here is derived from an EMBL/GenBank/DDBJ whole genome shotgun (WGS) entry which is preliminary data.</text>
</comment>
<organism evidence="2 3">
    <name type="scientific">Candidatus Electronema aureum</name>
    <dbReference type="NCBI Taxonomy" id="2005002"/>
    <lineage>
        <taxon>Bacteria</taxon>
        <taxon>Pseudomonadati</taxon>
        <taxon>Thermodesulfobacteriota</taxon>
        <taxon>Desulfobulbia</taxon>
        <taxon>Desulfobulbales</taxon>
        <taxon>Desulfobulbaceae</taxon>
        <taxon>Candidatus Electronema</taxon>
    </lineage>
</organism>
<keyword evidence="1" id="KW-0472">Membrane</keyword>
<reference evidence="2" key="1">
    <citation type="submission" date="2017-07" db="EMBL/GenBank/DDBJ databases">
        <title>The cable genome - Insights into the physiology and evolution of filamentous bacteria capable of sulfide oxidation via long distance electron transfer.</title>
        <authorList>
            <person name="Thorup C."/>
            <person name="Bjerg J.T."/>
            <person name="Schreiber L."/>
            <person name="Nielsen L.P."/>
            <person name="Kjeldsen K.U."/>
            <person name="Boesen T."/>
            <person name="Boggild A."/>
            <person name="Meysman F."/>
            <person name="Geelhoed J."/>
            <person name="Schramm A."/>
        </authorList>
    </citation>
    <scope>NUCLEOTIDE SEQUENCE [LARGE SCALE GENOMIC DNA]</scope>
    <source>
        <strain evidence="2">GS</strain>
    </source>
</reference>
<accession>A0A521G252</accession>
<evidence type="ECO:0000313" key="2">
    <source>
        <dbReference type="EMBL" id="TAA75103.1"/>
    </source>
</evidence>
<feature type="transmembrane region" description="Helical" evidence="1">
    <location>
        <begin position="174"/>
        <end position="195"/>
    </location>
</feature>
<evidence type="ECO:0000313" key="3">
    <source>
        <dbReference type="Proteomes" id="UP000316238"/>
    </source>
</evidence>
<gene>
    <name evidence="2" type="ORF">CDV28_11129</name>
</gene>
<name>A0A521G252_9BACT</name>
<keyword evidence="3" id="KW-1185">Reference proteome</keyword>